<evidence type="ECO:0000313" key="3">
    <source>
        <dbReference type="Proteomes" id="UP000179524"/>
    </source>
</evidence>
<evidence type="ECO:0000256" key="1">
    <source>
        <dbReference type="SAM" id="Coils"/>
    </source>
</evidence>
<proteinExistence type="predicted"/>
<accession>A0A1S2LKH4</accession>
<keyword evidence="1" id="KW-0175">Coiled coil</keyword>
<dbReference type="RefSeq" id="WP_071309626.1">
    <property type="nucleotide sequence ID" value="NZ_MLQR01000029.1"/>
</dbReference>
<protein>
    <recommendedName>
        <fullName evidence="4">DUF3813 domain-containing protein</fullName>
    </recommendedName>
</protein>
<dbReference type="AlphaFoldDB" id="A0A1S2LKH4"/>
<keyword evidence="3" id="KW-1185">Reference proteome</keyword>
<evidence type="ECO:0000313" key="2">
    <source>
        <dbReference type="EMBL" id="OIJ13029.1"/>
    </source>
</evidence>
<feature type="coiled-coil region" evidence="1">
    <location>
        <begin position="4"/>
        <end position="66"/>
    </location>
</feature>
<name>A0A1S2LKH4_9BACI</name>
<dbReference type="OrthoDB" id="2936945at2"/>
<dbReference type="EMBL" id="MLQR01000029">
    <property type="protein sequence ID" value="OIJ13029.1"/>
    <property type="molecule type" value="Genomic_DNA"/>
</dbReference>
<sequence>MPYIKNKQQAFQAAQQAFVQAQQATNNLIPNDEDFGHHYKQAEQEVMEAEQVIDKALRNASEHQRLELEKFQTELAEIKGNLDRMS</sequence>
<dbReference type="Proteomes" id="UP000179524">
    <property type="component" value="Unassembled WGS sequence"/>
</dbReference>
<comment type="caution">
    <text evidence="2">The sequence shown here is derived from an EMBL/GenBank/DDBJ whole genome shotgun (WGS) entry which is preliminary data.</text>
</comment>
<evidence type="ECO:0008006" key="4">
    <source>
        <dbReference type="Google" id="ProtNLM"/>
    </source>
</evidence>
<organism evidence="2 3">
    <name type="scientific">Anaerobacillus alkalilacustris</name>
    <dbReference type="NCBI Taxonomy" id="393763"/>
    <lineage>
        <taxon>Bacteria</taxon>
        <taxon>Bacillati</taxon>
        <taxon>Bacillota</taxon>
        <taxon>Bacilli</taxon>
        <taxon>Bacillales</taxon>
        <taxon>Bacillaceae</taxon>
        <taxon>Anaerobacillus</taxon>
    </lineage>
</organism>
<reference evidence="2 3" key="1">
    <citation type="submission" date="2016-10" db="EMBL/GenBank/DDBJ databases">
        <title>Draft genome sequences of four alkaliphilic bacteria belonging to the Anaerobacillus genus.</title>
        <authorList>
            <person name="Bassil N.M."/>
            <person name="Lloyd J.R."/>
        </authorList>
    </citation>
    <scope>NUCLEOTIDE SEQUENCE [LARGE SCALE GENOMIC DNA]</scope>
    <source>
        <strain evidence="2 3">DSM 18345</strain>
    </source>
</reference>
<gene>
    <name evidence="2" type="ORF">BKP37_10930</name>
</gene>